<evidence type="ECO:0000259" key="2">
    <source>
        <dbReference type="PROSITE" id="PS50937"/>
    </source>
</evidence>
<dbReference type="InterPro" id="IPR009061">
    <property type="entry name" value="DNA-bd_dom_put_sf"/>
</dbReference>
<evidence type="ECO:0000259" key="3">
    <source>
        <dbReference type="PROSITE" id="PS51332"/>
    </source>
</evidence>
<keyword evidence="1" id="KW-0238">DNA-binding</keyword>
<dbReference type="InterPro" id="IPR036724">
    <property type="entry name" value="Cobalamin-bd_sf"/>
</dbReference>
<dbReference type="InterPro" id="IPR000551">
    <property type="entry name" value="MerR-type_HTH_dom"/>
</dbReference>
<comment type="caution">
    <text evidence="4">The sequence shown here is derived from an EMBL/GenBank/DDBJ whole genome shotgun (WGS) entry which is preliminary data.</text>
</comment>
<dbReference type="RefSeq" id="WP_190248549.1">
    <property type="nucleotide sequence ID" value="NZ_BMPI01000004.1"/>
</dbReference>
<dbReference type="Pfam" id="PF02607">
    <property type="entry name" value="B12-binding_2"/>
    <property type="match status" value="1"/>
</dbReference>
<reference evidence="4" key="1">
    <citation type="journal article" date="2014" name="Int. J. Syst. Evol. Microbiol.">
        <title>Complete genome sequence of Corynebacterium casei LMG S-19264T (=DSM 44701T), isolated from a smear-ripened cheese.</title>
        <authorList>
            <consortium name="US DOE Joint Genome Institute (JGI-PGF)"/>
            <person name="Walter F."/>
            <person name="Albersmeier A."/>
            <person name="Kalinowski J."/>
            <person name="Ruckert C."/>
        </authorList>
    </citation>
    <scope>NUCLEOTIDE SEQUENCE</scope>
    <source>
        <strain evidence="4">JCM 19831</strain>
    </source>
</reference>
<accession>A0A917WKB5</accession>
<gene>
    <name evidence="4" type="ORF">GCM10007977_010620</name>
</gene>
<dbReference type="InterPro" id="IPR006158">
    <property type="entry name" value="Cobalamin-bd"/>
</dbReference>
<reference evidence="4" key="2">
    <citation type="submission" date="2020-09" db="EMBL/GenBank/DDBJ databases">
        <authorList>
            <person name="Sun Q."/>
            <person name="Ohkuma M."/>
        </authorList>
    </citation>
    <scope>NUCLEOTIDE SEQUENCE</scope>
    <source>
        <strain evidence="4">JCM 19831</strain>
    </source>
</reference>
<dbReference type="PROSITE" id="PS50937">
    <property type="entry name" value="HTH_MERR_2"/>
    <property type="match status" value="1"/>
</dbReference>
<dbReference type="GO" id="GO:0003677">
    <property type="term" value="F:DNA binding"/>
    <property type="evidence" value="ECO:0007669"/>
    <property type="project" value="UniProtKB-KW"/>
</dbReference>
<dbReference type="InterPro" id="IPR036594">
    <property type="entry name" value="Meth_synthase_dom"/>
</dbReference>
<feature type="domain" description="B12-binding" evidence="3">
    <location>
        <begin position="176"/>
        <end position="297"/>
    </location>
</feature>
<organism evidence="4 5">
    <name type="scientific">Dactylosporangium sucinum</name>
    <dbReference type="NCBI Taxonomy" id="1424081"/>
    <lineage>
        <taxon>Bacteria</taxon>
        <taxon>Bacillati</taxon>
        <taxon>Actinomycetota</taxon>
        <taxon>Actinomycetes</taxon>
        <taxon>Micromonosporales</taxon>
        <taxon>Micromonosporaceae</taxon>
        <taxon>Dactylosporangium</taxon>
    </lineage>
</organism>
<dbReference type="SUPFAM" id="SSF46955">
    <property type="entry name" value="Putative DNA-binding domain"/>
    <property type="match status" value="1"/>
</dbReference>
<dbReference type="Gene3D" id="3.40.50.280">
    <property type="entry name" value="Cobalamin-binding domain"/>
    <property type="match status" value="1"/>
</dbReference>
<keyword evidence="5" id="KW-1185">Reference proteome</keyword>
<dbReference type="PANTHER" id="PTHR30204">
    <property type="entry name" value="REDOX-CYCLING DRUG-SENSING TRANSCRIPTIONAL ACTIVATOR SOXR"/>
    <property type="match status" value="1"/>
</dbReference>
<dbReference type="GO" id="GO:0003700">
    <property type="term" value="F:DNA-binding transcription factor activity"/>
    <property type="evidence" value="ECO:0007669"/>
    <property type="project" value="InterPro"/>
</dbReference>
<protein>
    <submittedName>
        <fullName evidence="4">Transcriptional regulator</fullName>
    </submittedName>
</protein>
<dbReference type="EMBL" id="BMPI01000004">
    <property type="protein sequence ID" value="GGM11367.1"/>
    <property type="molecule type" value="Genomic_DNA"/>
</dbReference>
<dbReference type="Proteomes" id="UP000642070">
    <property type="component" value="Unassembled WGS sequence"/>
</dbReference>
<dbReference type="GO" id="GO:0031419">
    <property type="term" value="F:cobalamin binding"/>
    <property type="evidence" value="ECO:0007669"/>
    <property type="project" value="InterPro"/>
</dbReference>
<dbReference type="SUPFAM" id="SSF52242">
    <property type="entry name" value="Cobalamin (vitamin B12)-binding domain"/>
    <property type="match status" value="1"/>
</dbReference>
<dbReference type="GO" id="GO:0046872">
    <property type="term" value="F:metal ion binding"/>
    <property type="evidence" value="ECO:0007669"/>
    <property type="project" value="InterPro"/>
</dbReference>
<dbReference type="AlphaFoldDB" id="A0A917WKB5"/>
<evidence type="ECO:0000313" key="4">
    <source>
        <dbReference type="EMBL" id="GGM11367.1"/>
    </source>
</evidence>
<proteinExistence type="predicted"/>
<evidence type="ECO:0000313" key="5">
    <source>
        <dbReference type="Proteomes" id="UP000642070"/>
    </source>
</evidence>
<feature type="domain" description="HTH merR-type" evidence="2">
    <location>
        <begin position="6"/>
        <end position="75"/>
    </location>
</feature>
<dbReference type="Gene3D" id="1.10.1660.10">
    <property type="match status" value="1"/>
</dbReference>
<evidence type="ECO:0000256" key="1">
    <source>
        <dbReference type="ARBA" id="ARBA00023125"/>
    </source>
</evidence>
<dbReference type="InterPro" id="IPR003759">
    <property type="entry name" value="Cbl-bd_cap"/>
</dbReference>
<dbReference type="SMART" id="SM00422">
    <property type="entry name" value="HTH_MERR"/>
    <property type="match status" value="1"/>
</dbReference>
<name>A0A917WKB5_9ACTN</name>
<dbReference type="Gene3D" id="1.10.1240.10">
    <property type="entry name" value="Methionine synthase domain"/>
    <property type="match status" value="1"/>
</dbReference>
<dbReference type="PROSITE" id="PS51332">
    <property type="entry name" value="B12_BINDING"/>
    <property type="match status" value="1"/>
</dbReference>
<dbReference type="PANTHER" id="PTHR30204:SF97">
    <property type="entry name" value="MERR FAMILY REGULATORY PROTEIN"/>
    <property type="match status" value="1"/>
</dbReference>
<sequence length="297" mass="31147">MSTAAAYSAGAVARRLGVAVTTLRTWHQRYGMGPSLHEPGHHRRYTEQDVERLQVMQRLIFEGVAPSEAARWANRLPLSSTSPDSAGFARVDAGLLVRGLIRAAMRLDAPAVRQRVTRAVQDLGVVTAWDAVLVPVLTAIGERYSATGAYVEVEHLLSGCVSAALGTVPRPAADVPVQTLLTCADEEQHSLPIEALAAALASRGVPARVLGARVPPAALIAAVRRTGPAAVLVWSHQPSTADPAQLSAILAERVRPVVLAAGGTGWDESTLPEGVLRPGSLTDALVILTSISNPSSA</sequence>
<dbReference type="InterPro" id="IPR047057">
    <property type="entry name" value="MerR_fam"/>
</dbReference>
<dbReference type="Pfam" id="PF13411">
    <property type="entry name" value="MerR_1"/>
    <property type="match status" value="1"/>
</dbReference>